<dbReference type="Proteomes" id="UP001469365">
    <property type="component" value="Unassembled WGS sequence"/>
</dbReference>
<keyword evidence="5" id="KW-1185">Reference proteome</keyword>
<dbReference type="InterPro" id="IPR023772">
    <property type="entry name" value="DNA-bd_HTH_TetR-type_CS"/>
</dbReference>
<dbReference type="SUPFAM" id="SSF46689">
    <property type="entry name" value="Homeodomain-like"/>
    <property type="match status" value="1"/>
</dbReference>
<dbReference type="PRINTS" id="PR00455">
    <property type="entry name" value="HTHTETR"/>
</dbReference>
<feature type="DNA-binding region" description="H-T-H motif" evidence="2">
    <location>
        <begin position="27"/>
        <end position="46"/>
    </location>
</feature>
<dbReference type="PANTHER" id="PTHR43479">
    <property type="entry name" value="ACREF/ENVCD OPERON REPRESSOR-RELATED"/>
    <property type="match status" value="1"/>
</dbReference>
<dbReference type="Gene3D" id="1.10.10.60">
    <property type="entry name" value="Homeodomain-like"/>
    <property type="match status" value="1"/>
</dbReference>
<organism evidence="4 5">
    <name type="scientific">Paenibacillus filicis</name>
    <dbReference type="NCBI Taxonomy" id="669464"/>
    <lineage>
        <taxon>Bacteria</taxon>
        <taxon>Bacillati</taxon>
        <taxon>Bacillota</taxon>
        <taxon>Bacilli</taxon>
        <taxon>Bacillales</taxon>
        <taxon>Paenibacillaceae</taxon>
        <taxon>Paenibacillus</taxon>
    </lineage>
</organism>
<feature type="domain" description="HTH tetR-type" evidence="3">
    <location>
        <begin position="4"/>
        <end position="64"/>
    </location>
</feature>
<evidence type="ECO:0000313" key="5">
    <source>
        <dbReference type="Proteomes" id="UP001469365"/>
    </source>
</evidence>
<dbReference type="InterPro" id="IPR001647">
    <property type="entry name" value="HTH_TetR"/>
</dbReference>
<dbReference type="InterPro" id="IPR050624">
    <property type="entry name" value="HTH-type_Tx_Regulator"/>
</dbReference>
<dbReference type="PANTHER" id="PTHR43479:SF11">
    <property type="entry name" value="ACREF_ENVCD OPERON REPRESSOR-RELATED"/>
    <property type="match status" value="1"/>
</dbReference>
<comment type="caution">
    <text evidence="4">The sequence shown here is derived from an EMBL/GenBank/DDBJ whole genome shotgun (WGS) entry which is preliminary data.</text>
</comment>
<dbReference type="SUPFAM" id="SSF48498">
    <property type="entry name" value="Tetracyclin repressor-like, C-terminal domain"/>
    <property type="match status" value="1"/>
</dbReference>
<proteinExistence type="predicted"/>
<dbReference type="PROSITE" id="PS01081">
    <property type="entry name" value="HTH_TETR_1"/>
    <property type="match status" value="1"/>
</dbReference>
<evidence type="ECO:0000256" key="1">
    <source>
        <dbReference type="ARBA" id="ARBA00023125"/>
    </source>
</evidence>
<evidence type="ECO:0000256" key="2">
    <source>
        <dbReference type="PROSITE-ProRule" id="PRU00335"/>
    </source>
</evidence>
<accession>A0ABU9DKE1</accession>
<dbReference type="InterPro" id="IPR036271">
    <property type="entry name" value="Tet_transcr_reg_TetR-rel_C_sf"/>
</dbReference>
<sequence>MRMDPKKALILEAAKQTFSLFGFKGTTMGHIAKLAGVGKGTLYLYFTSKEELLHEIIRSLTDEMKQAADQALLQHGLSSFERIHAALYNILVFRKEHELLIRLFREEREFGNPVMKQALDLIEQEALSYIALHIERAVAGGTMKPCDPHITAFVLFKLYLALVHDWGLKHPPLDNEKISELLQLYVMNGLSAR</sequence>
<evidence type="ECO:0000313" key="4">
    <source>
        <dbReference type="EMBL" id="MEK8129322.1"/>
    </source>
</evidence>
<dbReference type="PROSITE" id="PS50977">
    <property type="entry name" value="HTH_TETR_2"/>
    <property type="match status" value="1"/>
</dbReference>
<dbReference type="Pfam" id="PF00440">
    <property type="entry name" value="TetR_N"/>
    <property type="match status" value="1"/>
</dbReference>
<reference evidence="4 5" key="1">
    <citation type="submission" date="2024-04" db="EMBL/GenBank/DDBJ databases">
        <title>draft genome sequnece of Paenibacillus filicis.</title>
        <authorList>
            <person name="Kim D.-U."/>
        </authorList>
    </citation>
    <scope>NUCLEOTIDE SEQUENCE [LARGE SCALE GENOMIC DNA]</scope>
    <source>
        <strain evidence="4 5">KACC14197</strain>
    </source>
</reference>
<keyword evidence="1 2" id="KW-0238">DNA-binding</keyword>
<dbReference type="RefSeq" id="WP_341416523.1">
    <property type="nucleotide sequence ID" value="NZ_JBBPCC010000009.1"/>
</dbReference>
<gene>
    <name evidence="4" type="ORF">WMW72_15555</name>
</gene>
<dbReference type="EMBL" id="JBBPCC010000009">
    <property type="protein sequence ID" value="MEK8129322.1"/>
    <property type="molecule type" value="Genomic_DNA"/>
</dbReference>
<dbReference type="Gene3D" id="1.10.357.10">
    <property type="entry name" value="Tetracycline Repressor, domain 2"/>
    <property type="match status" value="1"/>
</dbReference>
<protein>
    <submittedName>
        <fullName evidence="4">TetR/AcrR family transcriptional regulator</fullName>
    </submittedName>
</protein>
<evidence type="ECO:0000259" key="3">
    <source>
        <dbReference type="PROSITE" id="PS50977"/>
    </source>
</evidence>
<name>A0ABU9DKE1_9BACL</name>
<dbReference type="InterPro" id="IPR009057">
    <property type="entry name" value="Homeodomain-like_sf"/>
</dbReference>